<evidence type="ECO:0000313" key="8">
    <source>
        <dbReference type="EMBL" id="MCJ2379276.1"/>
    </source>
</evidence>
<dbReference type="InterPro" id="IPR024607">
    <property type="entry name" value="Sulfatase_CS"/>
</dbReference>
<evidence type="ECO:0000256" key="3">
    <source>
        <dbReference type="ARBA" id="ARBA00022801"/>
    </source>
</evidence>
<proteinExistence type="inferred from homology"/>
<dbReference type="Gene3D" id="3.40.720.10">
    <property type="entry name" value="Alkaline Phosphatase, subunit A"/>
    <property type="match status" value="1"/>
</dbReference>
<evidence type="ECO:0000256" key="2">
    <source>
        <dbReference type="ARBA" id="ARBA00022723"/>
    </source>
</evidence>
<dbReference type="PANTHER" id="PTHR42693:SF53">
    <property type="entry name" value="ENDO-4-O-SULFATASE"/>
    <property type="match status" value="1"/>
</dbReference>
<feature type="chain" id="PRO_5046113558" evidence="6">
    <location>
        <begin position="22"/>
        <end position="504"/>
    </location>
</feature>
<dbReference type="PROSITE" id="PS00523">
    <property type="entry name" value="SULFATASE_1"/>
    <property type="match status" value="1"/>
</dbReference>
<evidence type="ECO:0000259" key="7">
    <source>
        <dbReference type="Pfam" id="PF00884"/>
    </source>
</evidence>
<keyword evidence="2" id="KW-0479">Metal-binding</keyword>
<organism evidence="8 9">
    <name type="scientific">Parabacteroides faecalis</name>
    <dbReference type="NCBI Taxonomy" id="2924040"/>
    <lineage>
        <taxon>Bacteria</taxon>
        <taxon>Pseudomonadati</taxon>
        <taxon>Bacteroidota</taxon>
        <taxon>Bacteroidia</taxon>
        <taxon>Bacteroidales</taxon>
        <taxon>Tannerellaceae</taxon>
        <taxon>Parabacteroides</taxon>
    </lineage>
</organism>
<reference evidence="8 9" key="1">
    <citation type="submission" date="2022-03" db="EMBL/GenBank/DDBJ databases">
        <title>Parabacteroides sp. nov. isolated from swine feces.</title>
        <authorList>
            <person name="Bak J.E."/>
        </authorList>
    </citation>
    <scope>NUCLEOTIDE SEQUENCE [LARGE SCALE GENOMIC DNA]</scope>
    <source>
        <strain evidence="8 9">AGMB00274</strain>
    </source>
</reference>
<dbReference type="Pfam" id="PF00884">
    <property type="entry name" value="Sulfatase"/>
    <property type="match status" value="1"/>
</dbReference>
<evidence type="ECO:0000256" key="5">
    <source>
        <dbReference type="SAM" id="MobiDB-lite"/>
    </source>
</evidence>
<dbReference type="Gene3D" id="3.30.1120.10">
    <property type="match status" value="1"/>
</dbReference>
<sequence>MNKRLLLGSLAALGALSSVTAAEKKPNIIFILADDLGIGDVSTYNPGGKIRTSHLDQMASEGVCFTDAHSSSSVSTPTRYGILTGRYNWRSTLKEGVLFGYDKPFIKPDRSTIATVLKRGGYTTACIGKWHLGWNWHNMEAGKDQIDFSKPITGGPTERGFDYFYGIIGSLDMDPYVYVENNQPTALPDRVTEDKGLRFWRKGPTASDFDHEDCLPNFVRRAETYIQEHAQGEQPFFLYLPLPAPHTPILPVKEFQGKSGIGAYGDFVLMVDHLVGRILQTVKDAGIDENTLIVFTSDNGCSPAAGIKSMQQQGHLPSYVYRGHKADLFDGGHRIPCLVRWPGNIVPHRENQTICLTDFFATFADLTQTAIRDSEGEDSFSLMPVLVNTDYTEPIREATVHHSINGEFSIRKGDWKLLLSASSGGWSEPTPGNREALSKLPRVQLYNMATDPVEQKNVQAEYPDKVKELKDLLLKYIREGRSTPGKPQPNDNGNEWKQVQDLLN</sequence>
<evidence type="ECO:0000256" key="1">
    <source>
        <dbReference type="ARBA" id="ARBA00008779"/>
    </source>
</evidence>
<gene>
    <name evidence="8" type="ORF">MUN53_01360</name>
</gene>
<dbReference type="InterPro" id="IPR050738">
    <property type="entry name" value="Sulfatase"/>
</dbReference>
<evidence type="ECO:0000313" key="9">
    <source>
        <dbReference type="Proteomes" id="UP001165444"/>
    </source>
</evidence>
<keyword evidence="3" id="KW-0378">Hydrolase</keyword>
<feature type="compositionally biased region" description="Polar residues" evidence="5">
    <location>
        <begin position="489"/>
        <end position="504"/>
    </location>
</feature>
<dbReference type="EMBL" id="JAKZMM010000002">
    <property type="protein sequence ID" value="MCJ2379276.1"/>
    <property type="molecule type" value="Genomic_DNA"/>
</dbReference>
<dbReference type="CDD" id="cd16143">
    <property type="entry name" value="ARS_like"/>
    <property type="match status" value="1"/>
</dbReference>
<evidence type="ECO:0000256" key="4">
    <source>
        <dbReference type="ARBA" id="ARBA00022837"/>
    </source>
</evidence>
<dbReference type="PROSITE" id="PS00149">
    <property type="entry name" value="SULFATASE_2"/>
    <property type="match status" value="1"/>
</dbReference>
<keyword evidence="6" id="KW-0732">Signal</keyword>
<evidence type="ECO:0000256" key="6">
    <source>
        <dbReference type="SAM" id="SignalP"/>
    </source>
</evidence>
<accession>A0ABT0BY04</accession>
<keyword evidence="4" id="KW-0106">Calcium</keyword>
<dbReference type="PANTHER" id="PTHR42693">
    <property type="entry name" value="ARYLSULFATASE FAMILY MEMBER"/>
    <property type="match status" value="1"/>
</dbReference>
<dbReference type="SUPFAM" id="SSF53649">
    <property type="entry name" value="Alkaline phosphatase-like"/>
    <property type="match status" value="1"/>
</dbReference>
<comment type="similarity">
    <text evidence="1">Belongs to the sulfatase family.</text>
</comment>
<dbReference type="RefSeq" id="WP_243323118.1">
    <property type="nucleotide sequence ID" value="NZ_JAKZMM010000002.1"/>
</dbReference>
<dbReference type="InterPro" id="IPR017850">
    <property type="entry name" value="Alkaline_phosphatase_core_sf"/>
</dbReference>
<feature type="region of interest" description="Disordered" evidence="5">
    <location>
        <begin position="480"/>
        <end position="504"/>
    </location>
</feature>
<name>A0ABT0BY04_9BACT</name>
<keyword evidence="9" id="KW-1185">Reference proteome</keyword>
<feature type="domain" description="Sulfatase N-terminal" evidence="7">
    <location>
        <begin position="26"/>
        <end position="368"/>
    </location>
</feature>
<dbReference type="InterPro" id="IPR000917">
    <property type="entry name" value="Sulfatase_N"/>
</dbReference>
<dbReference type="Proteomes" id="UP001165444">
    <property type="component" value="Unassembled WGS sequence"/>
</dbReference>
<protein>
    <submittedName>
        <fullName evidence="8">Arylsulfatase</fullName>
    </submittedName>
</protein>
<comment type="caution">
    <text evidence="8">The sequence shown here is derived from an EMBL/GenBank/DDBJ whole genome shotgun (WGS) entry which is preliminary data.</text>
</comment>
<feature type="signal peptide" evidence="6">
    <location>
        <begin position="1"/>
        <end position="21"/>
    </location>
</feature>